<feature type="region of interest" description="Disordered" evidence="1">
    <location>
        <begin position="447"/>
        <end position="467"/>
    </location>
</feature>
<reference evidence="2" key="2">
    <citation type="submission" date="2024-01" db="EMBL/GenBank/DDBJ databases">
        <title>Comparative genomics of Cryptococcus and Kwoniella reveals pathogenesis evolution and contrasting modes of karyotype evolution via chromosome fusion or intercentromeric recombination.</title>
        <authorList>
            <person name="Coelho M.A."/>
            <person name="David-Palma M."/>
            <person name="Shea T."/>
            <person name="Bowers K."/>
            <person name="McGinley-Smith S."/>
            <person name="Mohammad A.W."/>
            <person name="Gnirke A."/>
            <person name="Yurkov A.M."/>
            <person name="Nowrousian M."/>
            <person name="Sun S."/>
            <person name="Cuomo C.A."/>
            <person name="Heitman J."/>
        </authorList>
    </citation>
    <scope>NUCLEOTIDE SEQUENCE</scope>
    <source>
        <strain evidence="2">CBS 12478</strain>
    </source>
</reference>
<feature type="region of interest" description="Disordered" evidence="1">
    <location>
        <begin position="839"/>
        <end position="866"/>
    </location>
</feature>
<feature type="compositionally biased region" description="Low complexity" evidence="1">
    <location>
        <begin position="710"/>
        <end position="723"/>
    </location>
</feature>
<feature type="compositionally biased region" description="Polar residues" evidence="1">
    <location>
        <begin position="34"/>
        <end position="59"/>
    </location>
</feature>
<feature type="compositionally biased region" description="Low complexity" evidence="1">
    <location>
        <begin position="354"/>
        <end position="367"/>
    </location>
</feature>
<dbReference type="PANTHER" id="PTHR48125:SF10">
    <property type="entry name" value="OS12G0136300 PROTEIN"/>
    <property type="match status" value="1"/>
</dbReference>
<feature type="compositionally biased region" description="Polar residues" evidence="1">
    <location>
        <begin position="287"/>
        <end position="302"/>
    </location>
</feature>
<dbReference type="Proteomes" id="UP000322225">
    <property type="component" value="Chromosome 8"/>
</dbReference>
<evidence type="ECO:0000256" key="1">
    <source>
        <dbReference type="SAM" id="MobiDB-lite"/>
    </source>
</evidence>
<evidence type="ECO:0000313" key="2">
    <source>
        <dbReference type="EMBL" id="WWD20112.1"/>
    </source>
</evidence>
<feature type="region of interest" description="Disordered" evidence="1">
    <location>
        <begin position="245"/>
        <end position="275"/>
    </location>
</feature>
<accession>A0A5M6BVK2</accession>
<feature type="region of interest" description="Disordered" evidence="1">
    <location>
        <begin position="656"/>
        <end position="798"/>
    </location>
</feature>
<reference evidence="2" key="1">
    <citation type="submission" date="2017-08" db="EMBL/GenBank/DDBJ databases">
        <authorList>
            <person name="Cuomo C."/>
            <person name="Billmyre B."/>
            <person name="Heitman J."/>
        </authorList>
    </citation>
    <scope>NUCLEOTIDE SEQUENCE</scope>
    <source>
        <strain evidence="2">CBS 12478</strain>
    </source>
</reference>
<feature type="compositionally biased region" description="Polar residues" evidence="1">
    <location>
        <begin position="848"/>
        <end position="866"/>
    </location>
</feature>
<dbReference type="OrthoDB" id="2526154at2759"/>
<dbReference type="RefSeq" id="XP_031859018.1">
    <property type="nucleotide sequence ID" value="XM_032006655.1"/>
</dbReference>
<feature type="compositionally biased region" description="Polar residues" evidence="1">
    <location>
        <begin position="690"/>
        <end position="702"/>
    </location>
</feature>
<gene>
    <name evidence="2" type="ORF">CI109_104587</name>
</gene>
<organism evidence="2 3">
    <name type="scientific">Kwoniella shandongensis</name>
    <dbReference type="NCBI Taxonomy" id="1734106"/>
    <lineage>
        <taxon>Eukaryota</taxon>
        <taxon>Fungi</taxon>
        <taxon>Dikarya</taxon>
        <taxon>Basidiomycota</taxon>
        <taxon>Agaricomycotina</taxon>
        <taxon>Tremellomycetes</taxon>
        <taxon>Tremellales</taxon>
        <taxon>Cryptococcaceae</taxon>
        <taxon>Kwoniella</taxon>
    </lineage>
</organism>
<sequence length="1076" mass="114407">MSLPSNGSTAPTITSPFLAWPSKPIARDSPLSPPSTSKFDEPSTSYPSFYDSPTKSNGTMERRQSSSKGKERATDTPELRVMGELEDGEQSQRRDRKYAPPNKPLQPHQLGRIAQSFGIVIPHLSRLPSPTSPSSSSRPLSPSSATSPSMASLNKGRLSPLLSASAPTRPTPYLLSVIPPLTLLPTASTSTSEQNHQRERKWRRGRLLPLQPTLGSMLVCIAREYGLPSTVGLGVYLVLPSTLASGRGGGSSSSAVSDYSSEDGEPSGPQISSSTWSTLFSSHLMPSHNNTTITSRSSTPSHTPEKRSGQLGRDISFPPSPLSLLQAKAQGSGHKPKVRSLSTEPSPSKPPILSHSAHPSTSSSSNVPPTPASVGALSFSATASTPNPIVGSIEFDIDLDEATWFEEWKRSGKQSRHKRSMTAEGGMKQLNLVRKQQDERPRFLKELDVNRPTPEPERFSGKGGNETVSASASFYGFTDTDAGAEETAASSDDHHGEDQTMVDEVVSLLKAEGVTQEDLLASPATVSIEDVDADTAGNAVNPAVRKVQAILDKRGSGIVMSEQLDDLEKIMRQLSPRDIRLTSPRLLTPRMAAKVANVNLTLPEVPKRGSSKHPSSPLAGGFTAPAPVAFPKPPKGPAPPPIETAPVQKARALEDAAELDPRPVWPAVPFRSPGSPSSVHEFFARPPPTQRNVSSPASISSETQKRMQAESEAASSTTTKASEWVPRRPARPPSPKLDHQRTLSHTLSPELVDLLRSPPAANATSPNGAPISPPAVTEDRERRQRTRSGSMSLKGLRHQMSAKNLGQMWKNDKDAIPLPTQSSRGETVGLFKGGVDVEKSSFPGLREGQTSQRSVSGPTPISASPRTTEFGAIHENAIHVEASSRNSSLPGKSGKFTSKIFHPSFGFGSRKHEDATRSVSAGGGEKVDRGSKMSRRNPSHDGSIQISGPIMSTFEHKIGSFTTASSTLPSTGEISPPSSAQANGMRPPPPPSAPGHTRTLSHQGVSVPLQQPSSPRVTPASPHSPGGKSVRRKPVPGVGMDDGQEAMMKSSMSLGSMASFVLEDAPKGRRGLGLGL</sequence>
<dbReference type="PANTHER" id="PTHR48125">
    <property type="entry name" value="LP07818P1"/>
    <property type="match status" value="1"/>
</dbReference>
<feature type="compositionally biased region" description="Basic and acidic residues" evidence="1">
    <location>
        <begin position="60"/>
        <end position="83"/>
    </location>
</feature>
<feature type="region of interest" description="Disordered" evidence="1">
    <location>
        <begin position="124"/>
        <end position="154"/>
    </location>
</feature>
<dbReference type="AlphaFoldDB" id="A0A5M6BVK2"/>
<feature type="region of interest" description="Disordered" evidence="1">
    <location>
        <begin position="1"/>
        <end position="108"/>
    </location>
</feature>
<feature type="compositionally biased region" description="Basic and acidic residues" evidence="1">
    <location>
        <begin position="447"/>
        <end position="460"/>
    </location>
</feature>
<keyword evidence="3" id="KW-1185">Reference proteome</keyword>
<feature type="region of interest" description="Disordered" evidence="1">
    <location>
        <begin position="287"/>
        <end position="371"/>
    </location>
</feature>
<name>A0A5M6BVK2_9TREE</name>
<feature type="region of interest" description="Disordered" evidence="1">
    <location>
        <begin position="185"/>
        <end position="204"/>
    </location>
</feature>
<dbReference type="GeneID" id="43590815"/>
<feature type="compositionally biased region" description="Pro residues" evidence="1">
    <location>
        <begin position="628"/>
        <end position="643"/>
    </location>
</feature>
<feature type="compositionally biased region" description="Polar residues" evidence="1">
    <location>
        <begin position="960"/>
        <end position="982"/>
    </location>
</feature>
<feature type="region of interest" description="Disordered" evidence="1">
    <location>
        <begin position="904"/>
        <end position="1044"/>
    </location>
</feature>
<feature type="region of interest" description="Disordered" evidence="1">
    <location>
        <begin position="604"/>
        <end position="644"/>
    </location>
</feature>
<feature type="compositionally biased region" description="Low complexity" evidence="1">
    <location>
        <begin position="124"/>
        <end position="153"/>
    </location>
</feature>
<dbReference type="EMBL" id="CP144058">
    <property type="protein sequence ID" value="WWD20112.1"/>
    <property type="molecule type" value="Genomic_DNA"/>
</dbReference>
<proteinExistence type="predicted"/>
<feature type="compositionally biased region" description="Polar residues" evidence="1">
    <location>
        <begin position="998"/>
        <end position="1016"/>
    </location>
</feature>
<protein>
    <submittedName>
        <fullName evidence="2">Uncharacterized protein</fullName>
    </submittedName>
</protein>
<evidence type="ECO:0000313" key="3">
    <source>
        <dbReference type="Proteomes" id="UP000322225"/>
    </source>
</evidence>
<dbReference type="KEGG" id="ksn:43590815"/>
<feature type="compositionally biased region" description="Polar residues" evidence="1">
    <location>
        <begin position="1"/>
        <end position="15"/>
    </location>
</feature>